<keyword evidence="8" id="KW-1185">Reference proteome</keyword>
<feature type="transmembrane region" description="Helical" evidence="6">
    <location>
        <begin position="175"/>
        <end position="194"/>
    </location>
</feature>
<feature type="transmembrane region" description="Helical" evidence="6">
    <location>
        <begin position="6"/>
        <end position="26"/>
    </location>
</feature>
<feature type="transmembrane region" description="Helical" evidence="6">
    <location>
        <begin position="110"/>
        <end position="131"/>
    </location>
</feature>
<comment type="caution">
    <text evidence="7">The sequence shown here is derived from an EMBL/GenBank/DDBJ whole genome shotgun (WGS) entry which is preliminary data.</text>
</comment>
<dbReference type="OrthoDB" id="551896at2759"/>
<dbReference type="InterPro" id="IPR006904">
    <property type="entry name" value="DUF716"/>
</dbReference>
<evidence type="ECO:0000313" key="7">
    <source>
        <dbReference type="EMBL" id="KAJ1701482.1"/>
    </source>
</evidence>
<keyword evidence="4 6" id="KW-1133">Transmembrane helix</keyword>
<reference evidence="7" key="1">
    <citation type="journal article" date="2022" name="Cell">
        <title>Repeat-based holocentromeres influence genome architecture and karyotype evolution.</title>
        <authorList>
            <person name="Hofstatter P.G."/>
            <person name="Thangavel G."/>
            <person name="Lux T."/>
            <person name="Neumann P."/>
            <person name="Vondrak T."/>
            <person name="Novak P."/>
            <person name="Zhang M."/>
            <person name="Costa L."/>
            <person name="Castellani M."/>
            <person name="Scott A."/>
            <person name="Toegelov H."/>
            <person name="Fuchs J."/>
            <person name="Mata-Sucre Y."/>
            <person name="Dias Y."/>
            <person name="Vanzela A.L.L."/>
            <person name="Huettel B."/>
            <person name="Almeida C.C.S."/>
            <person name="Simkova H."/>
            <person name="Souza G."/>
            <person name="Pedrosa-Harand A."/>
            <person name="Macas J."/>
            <person name="Mayer K.F.X."/>
            <person name="Houben A."/>
            <person name="Marques A."/>
        </authorList>
    </citation>
    <scope>NUCLEOTIDE SEQUENCE</scope>
    <source>
        <strain evidence="7">RhyBre1mFocal</strain>
    </source>
</reference>
<evidence type="ECO:0000256" key="5">
    <source>
        <dbReference type="ARBA" id="ARBA00023136"/>
    </source>
</evidence>
<feature type="transmembrane region" description="Helical" evidence="6">
    <location>
        <begin position="143"/>
        <end position="163"/>
    </location>
</feature>
<feature type="transmembrane region" description="Helical" evidence="6">
    <location>
        <begin position="228"/>
        <end position="246"/>
    </location>
</feature>
<gene>
    <name evidence="7" type="ORF">LUZ63_001261</name>
</gene>
<feature type="transmembrane region" description="Helical" evidence="6">
    <location>
        <begin position="85"/>
        <end position="103"/>
    </location>
</feature>
<keyword evidence="5 6" id="KW-0472">Membrane</keyword>
<dbReference type="GO" id="GO:0016020">
    <property type="term" value="C:membrane"/>
    <property type="evidence" value="ECO:0007669"/>
    <property type="project" value="UniProtKB-SubCell"/>
</dbReference>
<dbReference type="Pfam" id="PF04819">
    <property type="entry name" value="DUF716"/>
    <property type="match status" value="1"/>
</dbReference>
<dbReference type="PANTHER" id="PTHR46285">
    <property type="entry name" value="PROTEINASE INHIBITOR I4, SERPIN (DUF716)-RELATED"/>
    <property type="match status" value="1"/>
</dbReference>
<evidence type="ECO:0000256" key="6">
    <source>
        <dbReference type="SAM" id="Phobius"/>
    </source>
</evidence>
<accession>A0A9Q0CXG4</accession>
<evidence type="ECO:0000256" key="4">
    <source>
        <dbReference type="ARBA" id="ARBA00022989"/>
    </source>
</evidence>
<comment type="subcellular location">
    <subcellularLocation>
        <location evidence="1">Membrane</location>
        <topology evidence="1">Multi-pass membrane protein</topology>
    </subcellularLocation>
</comment>
<keyword evidence="3 6" id="KW-0812">Transmembrane</keyword>
<evidence type="ECO:0000256" key="1">
    <source>
        <dbReference type="ARBA" id="ARBA00004141"/>
    </source>
</evidence>
<comment type="similarity">
    <text evidence="2">Belongs to the TMEM45 family.</text>
</comment>
<dbReference type="PANTHER" id="PTHR46285:SF13">
    <property type="entry name" value="OS02G0167775 PROTEIN"/>
    <property type="match status" value="1"/>
</dbReference>
<proteinExistence type="inferred from homology"/>
<organism evidence="7 8">
    <name type="scientific">Rhynchospora breviuscula</name>
    <dbReference type="NCBI Taxonomy" id="2022672"/>
    <lineage>
        <taxon>Eukaryota</taxon>
        <taxon>Viridiplantae</taxon>
        <taxon>Streptophyta</taxon>
        <taxon>Embryophyta</taxon>
        <taxon>Tracheophyta</taxon>
        <taxon>Spermatophyta</taxon>
        <taxon>Magnoliopsida</taxon>
        <taxon>Liliopsida</taxon>
        <taxon>Poales</taxon>
        <taxon>Cyperaceae</taxon>
        <taxon>Cyperoideae</taxon>
        <taxon>Rhynchosporeae</taxon>
        <taxon>Rhynchospora</taxon>
    </lineage>
</organism>
<dbReference type="Proteomes" id="UP001151287">
    <property type="component" value="Unassembled WGS sequence"/>
</dbReference>
<evidence type="ECO:0008006" key="9">
    <source>
        <dbReference type="Google" id="ProtNLM"/>
    </source>
</evidence>
<protein>
    <recommendedName>
        <fullName evidence="9">Transmembrane protein 45B</fullName>
    </recommendedName>
</protein>
<feature type="transmembrane region" description="Helical" evidence="6">
    <location>
        <begin position="55"/>
        <end position="73"/>
    </location>
</feature>
<evidence type="ECO:0000256" key="3">
    <source>
        <dbReference type="ARBA" id="ARBA00022692"/>
    </source>
</evidence>
<sequence length="279" mass="31087">MGTFVGHFVPGLAFTFLGLWHTICTIKCYKLKGPSHFTSTTWFPINARNHFIKHLELYLLFTFSIVVIILQLINHPFQALNYEHASMYLHVALYSFLAIVIDLSPSSNSLSGLVTTLAASVFAQELLLLHYHSANHVGLEGHYHWLLQLIVAASVVATFLSGISSNSFPAAIVRSGCVILQGWWFMVMGFALWMPKLLPKGCHVENGEVACDSQEITKRAMAVANLEFSWAVAGVWVVVAFLTLRLDWKLEYRQLQGPTVRESDGLKLVNRLDNGAGLV</sequence>
<name>A0A9Q0CXG4_9POAL</name>
<evidence type="ECO:0000313" key="8">
    <source>
        <dbReference type="Proteomes" id="UP001151287"/>
    </source>
</evidence>
<dbReference type="EMBL" id="JAMQYH010000001">
    <property type="protein sequence ID" value="KAJ1701482.1"/>
    <property type="molecule type" value="Genomic_DNA"/>
</dbReference>
<evidence type="ECO:0000256" key="2">
    <source>
        <dbReference type="ARBA" id="ARBA00006948"/>
    </source>
</evidence>
<dbReference type="AlphaFoldDB" id="A0A9Q0CXG4"/>